<protein>
    <submittedName>
        <fullName evidence="4">Uncharacterized protein</fullName>
    </submittedName>
</protein>
<dbReference type="InterPro" id="IPR036236">
    <property type="entry name" value="Znf_C2H2_sf"/>
</dbReference>
<organism evidence="4">
    <name type="scientific">Cyprideis torosa</name>
    <dbReference type="NCBI Taxonomy" id="163714"/>
    <lineage>
        <taxon>Eukaryota</taxon>
        <taxon>Metazoa</taxon>
        <taxon>Ecdysozoa</taxon>
        <taxon>Arthropoda</taxon>
        <taxon>Crustacea</taxon>
        <taxon>Oligostraca</taxon>
        <taxon>Ostracoda</taxon>
        <taxon>Podocopa</taxon>
        <taxon>Podocopida</taxon>
        <taxon>Cytherocopina</taxon>
        <taxon>Cytheroidea</taxon>
        <taxon>Cytherideidae</taxon>
        <taxon>Cyprideis</taxon>
    </lineage>
</organism>
<dbReference type="GO" id="GO:0000981">
    <property type="term" value="F:DNA-binding transcription factor activity, RNA polymerase II-specific"/>
    <property type="evidence" value="ECO:0007669"/>
    <property type="project" value="TreeGrafter"/>
</dbReference>
<keyword evidence="2" id="KW-0863">Zinc-finger</keyword>
<evidence type="ECO:0000256" key="2">
    <source>
        <dbReference type="ARBA" id="ARBA00022771"/>
    </source>
</evidence>
<evidence type="ECO:0000256" key="1">
    <source>
        <dbReference type="ARBA" id="ARBA00022723"/>
    </source>
</evidence>
<dbReference type="PROSITE" id="PS50157">
    <property type="entry name" value="ZINC_FINGER_C2H2_2"/>
    <property type="match status" value="1"/>
</dbReference>
<dbReference type="Gene3D" id="3.30.160.60">
    <property type="entry name" value="Classic Zinc Finger"/>
    <property type="match status" value="1"/>
</dbReference>
<sequence length="124" mass="14740">MQGRIRRSDRTSVTFALNASAKRATYNVGDLRAHLRTHTGERLFKCDFCGKRFTKSCNLRTHERKITRPDLTSESIRLFIIDWLYCFRFGSTVIRQPTFPIYTKFHHTNMHHLYLLSLFPQFLI</sequence>
<dbReference type="OrthoDB" id="8117402at2759"/>
<dbReference type="GO" id="GO:0008270">
    <property type="term" value="F:zinc ion binding"/>
    <property type="evidence" value="ECO:0007669"/>
    <property type="project" value="UniProtKB-KW"/>
</dbReference>
<dbReference type="EMBL" id="OB664654">
    <property type="protein sequence ID" value="CAD7232437.1"/>
    <property type="molecule type" value="Genomic_DNA"/>
</dbReference>
<evidence type="ECO:0000256" key="3">
    <source>
        <dbReference type="ARBA" id="ARBA00022833"/>
    </source>
</evidence>
<evidence type="ECO:0000313" key="4">
    <source>
        <dbReference type="EMBL" id="CAD7232437.1"/>
    </source>
</evidence>
<keyword evidence="3" id="KW-0862">Zinc</keyword>
<dbReference type="PANTHER" id="PTHR23235">
    <property type="entry name" value="KRUEPPEL-LIKE TRANSCRIPTION FACTOR"/>
    <property type="match status" value="1"/>
</dbReference>
<accession>A0A7R8WIL8</accession>
<dbReference type="SUPFAM" id="SSF57667">
    <property type="entry name" value="beta-beta-alpha zinc fingers"/>
    <property type="match status" value="1"/>
</dbReference>
<dbReference type="InterPro" id="IPR013087">
    <property type="entry name" value="Znf_C2H2_type"/>
</dbReference>
<reference evidence="4" key="1">
    <citation type="submission" date="2020-11" db="EMBL/GenBank/DDBJ databases">
        <authorList>
            <person name="Tran Van P."/>
        </authorList>
    </citation>
    <scope>NUCLEOTIDE SEQUENCE</scope>
</reference>
<proteinExistence type="predicted"/>
<dbReference type="PANTHER" id="PTHR23235:SF120">
    <property type="entry name" value="KRUPPEL-LIKE FACTOR 15"/>
    <property type="match status" value="1"/>
</dbReference>
<keyword evidence="1" id="KW-0479">Metal-binding</keyword>
<gene>
    <name evidence="4" type="ORF">CTOB1V02_LOCUS10272</name>
</gene>
<name>A0A7R8WIL8_9CRUS</name>
<dbReference type="FunFam" id="3.30.160.60:FF:002343">
    <property type="entry name" value="Zinc finger protein 33A"/>
    <property type="match status" value="1"/>
</dbReference>
<dbReference type="AlphaFoldDB" id="A0A7R8WIL8"/>
<dbReference type="GO" id="GO:0000978">
    <property type="term" value="F:RNA polymerase II cis-regulatory region sequence-specific DNA binding"/>
    <property type="evidence" value="ECO:0007669"/>
    <property type="project" value="TreeGrafter"/>
</dbReference>